<feature type="transmembrane region" description="Helical" evidence="2">
    <location>
        <begin position="124"/>
        <end position="145"/>
    </location>
</feature>
<dbReference type="PANTHER" id="PTHR40407:SF1">
    <property type="entry name" value="HEPARAN-ALPHA-GLUCOSAMINIDE N-ACETYLTRANSFERASE CATALYTIC DOMAIN-CONTAINING PROTEIN"/>
    <property type="match status" value="1"/>
</dbReference>
<feature type="transmembrane region" description="Helical" evidence="2">
    <location>
        <begin position="185"/>
        <end position="207"/>
    </location>
</feature>
<protein>
    <recommendedName>
        <fullName evidence="5">Heparan-alpha-glucosaminide N-acetyltransferase catalytic domain-containing protein</fullName>
    </recommendedName>
</protein>
<reference evidence="3 4" key="1">
    <citation type="journal article" date="2016" name="Genome Biol. Evol.">
        <title>Divergent and convergent evolution of fungal pathogenicity.</title>
        <authorList>
            <person name="Shang Y."/>
            <person name="Xiao G."/>
            <person name="Zheng P."/>
            <person name="Cen K."/>
            <person name="Zhan S."/>
            <person name="Wang C."/>
        </authorList>
    </citation>
    <scope>NUCLEOTIDE SEQUENCE [LARGE SCALE GENOMIC DNA]</scope>
    <source>
        <strain evidence="3 4">RCEF 2490</strain>
    </source>
</reference>
<keyword evidence="2" id="KW-1133">Transmembrane helix</keyword>
<feature type="transmembrane region" description="Helical" evidence="2">
    <location>
        <begin position="74"/>
        <end position="95"/>
    </location>
</feature>
<feature type="transmembrane region" description="Helical" evidence="2">
    <location>
        <begin position="356"/>
        <end position="374"/>
    </location>
</feature>
<dbReference type="EMBL" id="AZGY01000031">
    <property type="protein sequence ID" value="KZZ88204.1"/>
    <property type="molecule type" value="Genomic_DNA"/>
</dbReference>
<feature type="transmembrane region" description="Helical" evidence="2">
    <location>
        <begin position="501"/>
        <end position="519"/>
    </location>
</feature>
<gene>
    <name evidence="3" type="ORF">AAL_08186</name>
</gene>
<keyword evidence="2" id="KW-0472">Membrane</keyword>
<evidence type="ECO:0000256" key="2">
    <source>
        <dbReference type="SAM" id="Phobius"/>
    </source>
</evidence>
<feature type="transmembrane region" description="Helical" evidence="2">
    <location>
        <begin position="324"/>
        <end position="344"/>
    </location>
</feature>
<evidence type="ECO:0008006" key="5">
    <source>
        <dbReference type="Google" id="ProtNLM"/>
    </source>
</evidence>
<accession>A0A167VYZ0</accession>
<dbReference type="OrthoDB" id="2505607at2759"/>
<dbReference type="AlphaFoldDB" id="A0A167VYZ0"/>
<feature type="transmembrane region" description="Helical" evidence="2">
    <location>
        <begin position="157"/>
        <end position="179"/>
    </location>
</feature>
<dbReference type="Proteomes" id="UP000078544">
    <property type="component" value="Unassembled WGS sequence"/>
</dbReference>
<feature type="transmembrane region" description="Helical" evidence="2">
    <location>
        <begin position="263"/>
        <end position="283"/>
    </location>
</feature>
<comment type="caution">
    <text evidence="3">The sequence shown here is derived from an EMBL/GenBank/DDBJ whole genome shotgun (WGS) entry which is preliminary data.</text>
</comment>
<sequence>MQQSYDARATVATAPTTRPTSRTYQNPITEEAAPVENGYRYDSFPGYSTAITPGLNGVAPTGKVKGTRALAPDLLRGLLMMIMAFDHAALTLRTWEHGTGRLPESDGTVIRDWNFATAYIVRTLTHLCAPGFTFLLGMGVVYLGRSRTKLGWGSMQLARYLAIRCVVLTIITAVFGAVVTGGRFWFMNAVLFALAVDYLLAGLLWLVMNRTEPLLSHGILKLRQRWAAAVIDAAPEHDSDEESMMQPLLPGRSATRAGMASDYISWMIHNALLLVLCMVTILWNMWLSDDGGVCKQPISTTMQSPRHPLLRIWFWVMMDPDSRIMSGFPPLAWLSFAVLGILYGRILTARPWSHHALVLGHASAAVSFTIFFILTRILRFGNLSEGCLQTPDQLRLPQQNPYLGSLASFFYVVKYPPDVAFFALTMAGNMMLMAVLTAVPPSAGKRLTMLLDFGTSALFFYIMHMLILLGLGSILVALFGHDLGKPDPMDPGKPARGIDSLWAYFTFWAAVMLILWPLCRSYSRFKSTKAADSIWRLF</sequence>
<evidence type="ECO:0000256" key="1">
    <source>
        <dbReference type="SAM" id="MobiDB-lite"/>
    </source>
</evidence>
<keyword evidence="2" id="KW-0812">Transmembrane</keyword>
<organism evidence="3 4">
    <name type="scientific">Moelleriella libera RCEF 2490</name>
    <dbReference type="NCBI Taxonomy" id="1081109"/>
    <lineage>
        <taxon>Eukaryota</taxon>
        <taxon>Fungi</taxon>
        <taxon>Dikarya</taxon>
        <taxon>Ascomycota</taxon>
        <taxon>Pezizomycotina</taxon>
        <taxon>Sordariomycetes</taxon>
        <taxon>Hypocreomycetidae</taxon>
        <taxon>Hypocreales</taxon>
        <taxon>Clavicipitaceae</taxon>
        <taxon>Moelleriella</taxon>
    </lineage>
</organism>
<feature type="transmembrane region" description="Helical" evidence="2">
    <location>
        <begin position="419"/>
        <end position="439"/>
    </location>
</feature>
<keyword evidence="4" id="KW-1185">Reference proteome</keyword>
<name>A0A167VYZ0_9HYPO</name>
<dbReference type="STRING" id="1081109.A0A167VYZ0"/>
<evidence type="ECO:0000313" key="3">
    <source>
        <dbReference type="EMBL" id="KZZ88204.1"/>
    </source>
</evidence>
<feature type="region of interest" description="Disordered" evidence="1">
    <location>
        <begin position="1"/>
        <end position="23"/>
    </location>
</feature>
<proteinExistence type="predicted"/>
<evidence type="ECO:0000313" key="4">
    <source>
        <dbReference type="Proteomes" id="UP000078544"/>
    </source>
</evidence>
<dbReference type="PANTHER" id="PTHR40407">
    <property type="entry name" value="MEMBRANE PROTEIN-LIKE PROTEIN"/>
    <property type="match status" value="1"/>
</dbReference>
<feature type="transmembrane region" description="Helical" evidence="2">
    <location>
        <begin position="459"/>
        <end position="481"/>
    </location>
</feature>
<feature type="compositionally biased region" description="Low complexity" evidence="1">
    <location>
        <begin position="7"/>
        <end position="23"/>
    </location>
</feature>